<keyword evidence="6" id="KW-0539">Nucleus</keyword>
<dbReference type="SUPFAM" id="SSF57903">
    <property type="entry name" value="FYVE/PHD zinc finger"/>
    <property type="match status" value="1"/>
</dbReference>
<evidence type="ECO:0000256" key="3">
    <source>
        <dbReference type="ARBA" id="ARBA00022771"/>
    </source>
</evidence>
<dbReference type="PANTHER" id="PTHR10694:SF33">
    <property type="entry name" value="LYSINE-SPECIFIC DEMETHYLASE 5"/>
    <property type="match status" value="1"/>
</dbReference>
<feature type="domain" description="PHD-type" evidence="9">
    <location>
        <begin position="211"/>
        <end position="261"/>
    </location>
</feature>
<evidence type="ECO:0000256" key="8">
    <source>
        <dbReference type="SAM" id="MobiDB-lite"/>
    </source>
</evidence>
<evidence type="ECO:0000313" key="14">
    <source>
        <dbReference type="Proteomes" id="UP000094236"/>
    </source>
</evidence>
<keyword evidence="14" id="KW-1185">Reference proteome</keyword>
<gene>
    <name evidence="13" type="ORF">PACTADRAFT_51616</name>
</gene>
<dbReference type="PROSITE" id="PS51011">
    <property type="entry name" value="ARID"/>
    <property type="match status" value="1"/>
</dbReference>
<feature type="domain" description="JmjN" evidence="11">
    <location>
        <begin position="32"/>
        <end position="75"/>
    </location>
</feature>
<reference evidence="14" key="1">
    <citation type="submission" date="2016-05" db="EMBL/GenBank/DDBJ databases">
        <title>Comparative genomics of biotechnologically important yeasts.</title>
        <authorList>
            <consortium name="DOE Joint Genome Institute"/>
            <person name="Riley R."/>
            <person name="Haridas S."/>
            <person name="Wolfe K.H."/>
            <person name="Lopes M.R."/>
            <person name="Hittinger C.T."/>
            <person name="Goker M."/>
            <person name="Salamov A."/>
            <person name="Wisecaver J."/>
            <person name="Long T.M."/>
            <person name="Aerts A.L."/>
            <person name="Barry K."/>
            <person name="Choi C."/>
            <person name="Clum A."/>
            <person name="Coughlan A.Y."/>
            <person name="Deshpande S."/>
            <person name="Douglass A.P."/>
            <person name="Hanson S.J."/>
            <person name="Klenk H.-P."/>
            <person name="Labutti K."/>
            <person name="Lapidus A."/>
            <person name="Lindquist E."/>
            <person name="Lipzen A."/>
            <person name="Meier-Kolthoff J.P."/>
            <person name="Ohm R.A."/>
            <person name="Otillar R.P."/>
            <person name="Pangilinan J."/>
            <person name="Peng Y."/>
            <person name="Rokas A."/>
            <person name="Rosa C.A."/>
            <person name="Scheuner C."/>
            <person name="Sibirny A.A."/>
            <person name="Slot J.C."/>
            <person name="Stielow J.B."/>
            <person name="Sun H."/>
            <person name="Kurtzman C.P."/>
            <person name="Blackwell M."/>
            <person name="Grigoriev I.V."/>
            <person name="Jeffries T.W."/>
        </authorList>
    </citation>
    <scope>NUCLEOTIDE SEQUENCE [LARGE SCALE GENOMIC DNA]</scope>
    <source>
        <strain evidence="14">NRRL Y-2460</strain>
    </source>
</reference>
<evidence type="ECO:0000259" key="11">
    <source>
        <dbReference type="PROSITE" id="PS51183"/>
    </source>
</evidence>
<dbReference type="Proteomes" id="UP000094236">
    <property type="component" value="Unassembled WGS sequence"/>
</dbReference>
<dbReference type="Gene3D" id="2.60.120.650">
    <property type="entry name" value="Cupin"/>
    <property type="match status" value="2"/>
</dbReference>
<feature type="domain" description="JmjC" evidence="12">
    <location>
        <begin position="363"/>
        <end position="534"/>
    </location>
</feature>
<evidence type="ECO:0000256" key="6">
    <source>
        <dbReference type="ARBA" id="ARBA00023242"/>
    </source>
</evidence>
<dbReference type="OrthoDB" id="1678912at2759"/>
<dbReference type="GO" id="GO:0005634">
    <property type="term" value="C:nucleus"/>
    <property type="evidence" value="ECO:0007669"/>
    <property type="project" value="UniProtKB-SubCell"/>
</dbReference>
<name>A0A1E4TQ28_PACTA</name>
<evidence type="ECO:0000256" key="5">
    <source>
        <dbReference type="ARBA" id="ARBA00023004"/>
    </source>
</evidence>
<dbReference type="Pfam" id="PF00628">
    <property type="entry name" value="PHD"/>
    <property type="match status" value="1"/>
</dbReference>
<dbReference type="GO" id="GO:0003677">
    <property type="term" value="F:DNA binding"/>
    <property type="evidence" value="ECO:0007669"/>
    <property type="project" value="InterPro"/>
</dbReference>
<dbReference type="PANTHER" id="PTHR10694">
    <property type="entry name" value="LYSINE-SPECIFIC DEMETHYLASE"/>
    <property type="match status" value="1"/>
</dbReference>
<dbReference type="InterPro" id="IPR001965">
    <property type="entry name" value="Znf_PHD"/>
</dbReference>
<dbReference type="InterPro" id="IPR019786">
    <property type="entry name" value="Zinc_finger_PHD-type_CS"/>
</dbReference>
<dbReference type="SUPFAM" id="SSF46774">
    <property type="entry name" value="ARID-like"/>
    <property type="match status" value="1"/>
</dbReference>
<dbReference type="SUPFAM" id="SSF51197">
    <property type="entry name" value="Clavaminate synthase-like"/>
    <property type="match status" value="1"/>
</dbReference>
<dbReference type="InterPro" id="IPR036431">
    <property type="entry name" value="ARID_dom_sf"/>
</dbReference>
<evidence type="ECO:0000259" key="9">
    <source>
        <dbReference type="PROSITE" id="PS50016"/>
    </source>
</evidence>
<dbReference type="PROSITE" id="PS01359">
    <property type="entry name" value="ZF_PHD_1"/>
    <property type="match status" value="1"/>
</dbReference>
<dbReference type="SMART" id="SM00545">
    <property type="entry name" value="JmjN"/>
    <property type="match status" value="1"/>
</dbReference>
<dbReference type="GO" id="GO:0006355">
    <property type="term" value="P:regulation of DNA-templated transcription"/>
    <property type="evidence" value="ECO:0007669"/>
    <property type="project" value="TreeGrafter"/>
</dbReference>
<keyword evidence="3 7" id="KW-0863">Zinc-finger</keyword>
<dbReference type="Gene3D" id="2.30.30.1150">
    <property type="match status" value="1"/>
</dbReference>
<dbReference type="Pfam" id="PF02373">
    <property type="entry name" value="JmjC"/>
    <property type="match status" value="1"/>
</dbReference>
<dbReference type="PROSITE" id="PS50016">
    <property type="entry name" value="ZF_PHD_2"/>
    <property type="match status" value="1"/>
</dbReference>
<dbReference type="STRING" id="669874.A0A1E4TQ28"/>
<dbReference type="GO" id="GO:0000785">
    <property type="term" value="C:chromatin"/>
    <property type="evidence" value="ECO:0007669"/>
    <property type="project" value="TreeGrafter"/>
</dbReference>
<proteinExistence type="predicted"/>
<dbReference type="SMART" id="SM00249">
    <property type="entry name" value="PHD"/>
    <property type="match status" value="1"/>
</dbReference>
<keyword evidence="2" id="KW-0479">Metal-binding</keyword>
<dbReference type="GO" id="GO:0008270">
    <property type="term" value="F:zinc ion binding"/>
    <property type="evidence" value="ECO:0007669"/>
    <property type="project" value="UniProtKB-KW"/>
</dbReference>
<feature type="compositionally biased region" description="Low complexity" evidence="8">
    <location>
        <begin position="1"/>
        <end position="20"/>
    </location>
</feature>
<feature type="region of interest" description="Disordered" evidence="8">
    <location>
        <begin position="1"/>
        <end position="23"/>
    </location>
</feature>
<dbReference type="InterPro" id="IPR001606">
    <property type="entry name" value="ARID_dom"/>
</dbReference>
<dbReference type="InterPro" id="IPR003349">
    <property type="entry name" value="JmjN"/>
</dbReference>
<organism evidence="13 14">
    <name type="scientific">Pachysolen tannophilus NRRL Y-2460</name>
    <dbReference type="NCBI Taxonomy" id="669874"/>
    <lineage>
        <taxon>Eukaryota</taxon>
        <taxon>Fungi</taxon>
        <taxon>Dikarya</taxon>
        <taxon>Ascomycota</taxon>
        <taxon>Saccharomycotina</taxon>
        <taxon>Pichiomycetes</taxon>
        <taxon>Pachysolenaceae</taxon>
        <taxon>Pachysolen</taxon>
    </lineage>
</organism>
<evidence type="ECO:0000256" key="4">
    <source>
        <dbReference type="ARBA" id="ARBA00022833"/>
    </source>
</evidence>
<evidence type="ECO:0000313" key="13">
    <source>
        <dbReference type="EMBL" id="ODV93865.1"/>
    </source>
</evidence>
<feature type="region of interest" description="Disordered" evidence="8">
    <location>
        <begin position="713"/>
        <end position="752"/>
    </location>
</feature>
<dbReference type="SMART" id="SM00558">
    <property type="entry name" value="JmjC"/>
    <property type="match status" value="1"/>
</dbReference>
<sequence>MNVSTITTPKTIPSTNTNNKKGGKVKKRLIEAPTLHPSDEEFNDPIGYLSRPEIVQLAENYGILKIVPPRGWKPPFCIDKDSFKFHTRLQNLKELNLENRPKIFFLESLNNFLNMKKKKQIDITEGEDKIILDNNLTIDLYMLFQITDHELNLDNGGIIEWNKINQYFNLPIKDTQLKKIYEHYLEGYSKYLKHAKPLLSKKKSDDEYDNEGNCMICYKNDDPRHTLICDGCEETYHMKCLNPPLKTVPKNDWYCDNCLLGTFDYGFEEDFDSLFTINEFQDICNDFEKNYFLKHFNTTQKPSINLLEKEFWRLVDGKFLDQEDEDLEIRYGADIHSDKADEISGFPTIVNPKIDINDPKYKKYINHPFNLTNLPFSKGSLLNYIKDKEISGMTVPWIYVGSLFSTFCWHKEDHYTLSSNYCYFGATKKWYGVPAKYESLFEEIMINSSPEYFRRQPDLLHQLVTLLSPETILEKAGDREITIVQANQNENEFIVTFPKVYHAGFNCGLNFNEAVNFTMPYWIKDAYGAIASYKQVGKENVFNYYRLLERILKEFQNIPIEEIYKNEKRYNGGYLSMIKISIKDFSNEYNKNFKDFEKLNKNDLISSLQKLKYTEPESQDEDLNYSRKRKRRNRSYKNEDELLCAHCKSYINFKWIELNNNIDHHINLQLHTPDATPAALYVHQALLQRTKNEEAEFQRIIKEAKRLAEITENEEENLENINNSNQTSSRESSVMSSNSTSSDNKVRKSKRLKKLEGSETKKLLPSFSEEEEESRMKKKTKNLKNKLYICVDDFLKILNEDDKDFNTRILRNFQVSNVTNLILKKTKVYYSEDDDTILRFINDINNKFEKIVGKNDEISLN</sequence>
<dbReference type="PROSITE" id="PS51184">
    <property type="entry name" value="JMJC"/>
    <property type="match status" value="1"/>
</dbReference>
<dbReference type="GO" id="GO:0034647">
    <property type="term" value="F:histone H3K4me/H3K4me2/H3K4me3 demethylase activity"/>
    <property type="evidence" value="ECO:0007669"/>
    <property type="project" value="TreeGrafter"/>
</dbReference>
<feature type="compositionally biased region" description="Low complexity" evidence="8">
    <location>
        <begin position="719"/>
        <end position="742"/>
    </location>
</feature>
<evidence type="ECO:0000259" key="10">
    <source>
        <dbReference type="PROSITE" id="PS51011"/>
    </source>
</evidence>
<feature type="domain" description="ARID" evidence="10">
    <location>
        <begin position="99"/>
        <end position="193"/>
    </location>
</feature>
<evidence type="ECO:0000256" key="1">
    <source>
        <dbReference type="ARBA" id="ARBA00004123"/>
    </source>
</evidence>
<dbReference type="Pfam" id="PF02375">
    <property type="entry name" value="JmjN"/>
    <property type="match status" value="1"/>
</dbReference>
<comment type="subcellular location">
    <subcellularLocation>
        <location evidence="1">Nucleus</location>
    </subcellularLocation>
</comment>
<dbReference type="InterPro" id="IPR019787">
    <property type="entry name" value="Znf_PHD-finger"/>
</dbReference>
<accession>A0A1E4TQ28</accession>
<dbReference type="AlphaFoldDB" id="A0A1E4TQ28"/>
<keyword evidence="5" id="KW-0408">Iron</keyword>
<dbReference type="InterPro" id="IPR003347">
    <property type="entry name" value="JmjC_dom"/>
</dbReference>
<protein>
    <recommendedName>
        <fullName evidence="15">Histone demethylase JHD2</fullName>
    </recommendedName>
</protein>
<evidence type="ECO:0008006" key="15">
    <source>
        <dbReference type="Google" id="ProtNLM"/>
    </source>
</evidence>
<evidence type="ECO:0000256" key="7">
    <source>
        <dbReference type="PROSITE-ProRule" id="PRU00146"/>
    </source>
</evidence>
<dbReference type="EMBL" id="KV454017">
    <property type="protein sequence ID" value="ODV93865.1"/>
    <property type="molecule type" value="Genomic_DNA"/>
</dbReference>
<evidence type="ECO:0000259" key="12">
    <source>
        <dbReference type="PROSITE" id="PS51184"/>
    </source>
</evidence>
<evidence type="ECO:0000256" key="2">
    <source>
        <dbReference type="ARBA" id="ARBA00022723"/>
    </source>
</evidence>
<dbReference type="InterPro" id="IPR011011">
    <property type="entry name" value="Znf_FYVE_PHD"/>
</dbReference>
<dbReference type="PROSITE" id="PS51183">
    <property type="entry name" value="JMJN"/>
    <property type="match status" value="1"/>
</dbReference>
<keyword evidence="4" id="KW-0862">Zinc</keyword>